<evidence type="ECO:0000313" key="2">
    <source>
        <dbReference type="Proteomes" id="UP000317652"/>
    </source>
</evidence>
<sequence>MTDITNLVKNLRHWANMASLTSEQVSCLSVQQLETIASELHAAHQHIADLESFRTAYMEWSNKTDWVRDDRRFDVVKPLGKHLADVLKAYIEHLESRTVTIEPFRSFVTDADLAALHRFAECCDDPESGGHDLEKEQVRRLEAIGALQRSGRISYITDFGDFLISITAGIKVETDSIDSDVSDRNQPGMVVAVHIDTGDFVKVKNQVLEVEETDFDDHDVTLWFVGGEALKCAAGCQIEVVSAPEEEK</sequence>
<keyword evidence="2" id="KW-1185">Reference proteome</keyword>
<dbReference type="RefSeq" id="WP_235892119.1">
    <property type="nucleotide sequence ID" value="NZ_CABGGS010000009.1"/>
</dbReference>
<proteinExistence type="predicted"/>
<protein>
    <submittedName>
        <fullName evidence="1">Uncharacterized protein</fullName>
    </submittedName>
</protein>
<organism evidence="1 2">
    <name type="scientific">Klebsiella spallanzanii</name>
    <dbReference type="NCBI Taxonomy" id="2587528"/>
    <lineage>
        <taxon>Bacteria</taxon>
        <taxon>Pseudomonadati</taxon>
        <taxon>Pseudomonadota</taxon>
        <taxon>Gammaproteobacteria</taxon>
        <taxon>Enterobacterales</taxon>
        <taxon>Enterobacteriaceae</taxon>
        <taxon>Klebsiella/Raoultella group</taxon>
        <taxon>Klebsiella</taxon>
    </lineage>
</organism>
<comment type="caution">
    <text evidence="1">The sequence shown here is derived from an EMBL/GenBank/DDBJ whole genome shotgun (WGS) entry which is preliminary data.</text>
</comment>
<dbReference type="Proteomes" id="UP000317652">
    <property type="component" value="Unassembled WGS sequence"/>
</dbReference>
<dbReference type="EMBL" id="CABGGS010000009">
    <property type="protein sequence ID" value="VUS42570.1"/>
    <property type="molecule type" value="Genomic_DNA"/>
</dbReference>
<evidence type="ECO:0000313" key="1">
    <source>
        <dbReference type="EMBL" id="VUS42570.1"/>
    </source>
</evidence>
<name>A0ABY6VA01_9ENTR</name>
<gene>
    <name evidence="1" type="ORF">SB6411_05614</name>
</gene>
<reference evidence="1 2" key="1">
    <citation type="submission" date="2019-07" db="EMBL/GenBank/DDBJ databases">
        <authorList>
            <person name="Brisse S."/>
            <person name="Rodrigues C."/>
            <person name="Thorpe H."/>
        </authorList>
    </citation>
    <scope>NUCLEOTIDE SEQUENCE [LARGE SCALE GENOMIC DNA]</scope>
    <source>
        <strain evidence="1">SB6411</strain>
    </source>
</reference>
<accession>A0ABY6VA01</accession>